<dbReference type="CDD" id="cd00207">
    <property type="entry name" value="fer2"/>
    <property type="match status" value="1"/>
</dbReference>
<organism evidence="17 18">
    <name type="scientific">Thiohalorhabdus methylotrophus</name>
    <dbReference type="NCBI Taxonomy" id="3242694"/>
    <lineage>
        <taxon>Bacteria</taxon>
        <taxon>Pseudomonadati</taxon>
        <taxon>Pseudomonadota</taxon>
        <taxon>Gammaproteobacteria</taxon>
        <taxon>Thiohalorhabdales</taxon>
        <taxon>Thiohalorhabdaceae</taxon>
        <taxon>Thiohalorhabdus</taxon>
    </lineage>
</organism>
<feature type="domain" description="4Fe-4S Mo/W bis-MGD-type" evidence="15">
    <location>
        <begin position="215"/>
        <end position="271"/>
    </location>
</feature>
<comment type="caution">
    <text evidence="17">The sequence shown here is derived from an EMBL/GenBank/DDBJ whole genome shotgun (WGS) entry which is preliminary data.</text>
</comment>
<feature type="domain" description="4Fe-4S His(Cys)3-ligated-type" evidence="16">
    <location>
        <begin position="78"/>
        <end position="117"/>
    </location>
</feature>
<comment type="catalytic activity">
    <reaction evidence="12 13">
        <text>a quinone + NADH + 5 H(+)(in) = a quinol + NAD(+) + 4 H(+)(out)</text>
        <dbReference type="Rhea" id="RHEA:57888"/>
        <dbReference type="ChEBI" id="CHEBI:15378"/>
        <dbReference type="ChEBI" id="CHEBI:24646"/>
        <dbReference type="ChEBI" id="CHEBI:57540"/>
        <dbReference type="ChEBI" id="CHEBI:57945"/>
        <dbReference type="ChEBI" id="CHEBI:132124"/>
    </reaction>
</comment>
<dbReference type="Gene3D" id="3.40.228.10">
    <property type="entry name" value="Dimethylsulfoxide Reductase, domain 2"/>
    <property type="match status" value="1"/>
</dbReference>
<dbReference type="SUPFAM" id="SSF50692">
    <property type="entry name" value="ADC-like"/>
    <property type="match status" value="1"/>
</dbReference>
<evidence type="ECO:0000256" key="10">
    <source>
        <dbReference type="ARBA" id="ARBA00023027"/>
    </source>
</evidence>
<dbReference type="Pfam" id="PF00384">
    <property type="entry name" value="Molybdopterin"/>
    <property type="match status" value="1"/>
</dbReference>
<evidence type="ECO:0000256" key="4">
    <source>
        <dbReference type="ARBA" id="ARBA00022714"/>
    </source>
</evidence>
<dbReference type="PANTHER" id="PTHR43105:SF13">
    <property type="entry name" value="NADH-UBIQUINONE OXIDOREDUCTASE 75 KDA SUBUNIT, MITOCHONDRIAL"/>
    <property type="match status" value="1"/>
</dbReference>
<dbReference type="InterPro" id="IPR010228">
    <property type="entry name" value="NADH_UbQ_OxRdtase_Gsu"/>
</dbReference>
<dbReference type="InterPro" id="IPR006655">
    <property type="entry name" value="Mopterin_OxRdtase_prok_CS"/>
</dbReference>
<accession>A0ABV4TYI9</accession>
<dbReference type="Pfam" id="PF22151">
    <property type="entry name" value="Fer4_NDSU1"/>
    <property type="match status" value="1"/>
</dbReference>
<gene>
    <name evidence="17" type="primary">nuoG</name>
    <name evidence="17" type="ORF">ACERLL_12545</name>
</gene>
<dbReference type="Proteomes" id="UP001575181">
    <property type="component" value="Unassembled WGS sequence"/>
</dbReference>
<dbReference type="Gene3D" id="3.40.50.740">
    <property type="match status" value="2"/>
</dbReference>
<evidence type="ECO:0000256" key="3">
    <source>
        <dbReference type="ARBA" id="ARBA00022485"/>
    </source>
</evidence>
<dbReference type="EMBL" id="JBGUAW010000008">
    <property type="protein sequence ID" value="MFA9461651.1"/>
    <property type="molecule type" value="Genomic_DNA"/>
</dbReference>
<evidence type="ECO:0000313" key="18">
    <source>
        <dbReference type="Proteomes" id="UP001575181"/>
    </source>
</evidence>
<dbReference type="NCBIfam" id="TIGR01973">
    <property type="entry name" value="NuoG"/>
    <property type="match status" value="1"/>
</dbReference>
<name>A0ABV4TYI9_9GAMM</name>
<evidence type="ECO:0000256" key="5">
    <source>
        <dbReference type="ARBA" id="ARBA00022719"/>
    </source>
</evidence>
<sequence length="785" mass="84120">MAEIYINGEPHSVQDGQMIIEVTDNLGIDVPRFCYHRKLSVAANCRMCLVEVEKMRKPVPACATPVSDGMHIHTHSETAVDARRGVMEFLLINHPLDCPICDQGGECDLQDLAMAHGSGHSRYQEDKRSVENEDLGPLIETEMTRCIHCTRCVRFGQEVGGMMELGAAFRGEHMEIGTYVGRTVESELSGNMIDLCPVGALTSKPYRYTARVWEMKRHETVCPHCSVGCNMEIEEVRGQVKRALPVVNEAINEEWICDKGRFSYEAVAEGRITQPMIHRDGAWEETSWESAFNVALKGLRDLGGDLAATVAPTATLEEQWLTQHLVRGLGGTDVDHRVQWTDADFDSQVQDATPLLGQTLEDLERVDAAVVIGGNPRKDQPLANHRLHKAAKRGAAIAALNPVAYPENFRHAARLVHAPGAESTAVAALGAAVAEAAGQAVPENLAGAADSGLDAEQLGEVARTLVKGGRVAVLVGVQAQEHPQAAEIAALASQLADMAGARFGYLAPYGNSVGAWAMGCVPHRGPGGDAVPKGRPAASFLGDAPAKGYLVVGNDPLVEAGDPVTAGKAFQSAEFRVVITSHWSHTAEQADVILPSAAYPENEGTYLSGEGRLQTFKPAANPAGEARPAWKILRVLAHSLGVPGSEFVEVDEIRTHAEAAVARTGVVLGGAPADPAYRAEPETLKGTGLWRVPARHIYHDDLFVRHAPPLQEQFGGLTATLSPETAEELGLREFAEAPFLGSEGAVWLPVHLDEGVPKGTVWIPAGEDSAALGPAHGYVRVETNK</sequence>
<dbReference type="Pfam" id="PF10588">
    <property type="entry name" value="NADH-G_4Fe-4S_3"/>
    <property type="match status" value="1"/>
</dbReference>
<keyword evidence="8 13" id="KW-0408">Iron</keyword>
<dbReference type="InterPro" id="IPR006656">
    <property type="entry name" value="Mopterin_OxRdtase"/>
</dbReference>
<comment type="similarity">
    <text evidence="2 13">Belongs to the complex I 75 kDa subunit family.</text>
</comment>
<dbReference type="SUPFAM" id="SSF54292">
    <property type="entry name" value="2Fe-2S ferredoxin-like"/>
    <property type="match status" value="1"/>
</dbReference>
<dbReference type="SMART" id="SM00926">
    <property type="entry name" value="Molybdop_Fe4S4"/>
    <property type="match status" value="1"/>
</dbReference>
<evidence type="ECO:0000256" key="12">
    <source>
        <dbReference type="ARBA" id="ARBA00047712"/>
    </source>
</evidence>
<dbReference type="InterPro" id="IPR054351">
    <property type="entry name" value="NADH_UbQ_OxRdtase_ferredoxin"/>
</dbReference>
<keyword evidence="5 13" id="KW-0874">Quinone</keyword>
<dbReference type="InterPro" id="IPR050123">
    <property type="entry name" value="Prok_molybdopt-oxidoreductase"/>
</dbReference>
<dbReference type="PANTHER" id="PTHR43105">
    <property type="entry name" value="RESPIRATORY NITRATE REDUCTASE"/>
    <property type="match status" value="1"/>
</dbReference>
<evidence type="ECO:0000256" key="9">
    <source>
        <dbReference type="ARBA" id="ARBA00023014"/>
    </source>
</evidence>
<dbReference type="PROSITE" id="PS00490">
    <property type="entry name" value="MOLYBDOPTERIN_PROK_2"/>
    <property type="match status" value="1"/>
</dbReference>
<dbReference type="PROSITE" id="PS51669">
    <property type="entry name" value="4FE4S_MOW_BIS_MGD"/>
    <property type="match status" value="1"/>
</dbReference>
<dbReference type="Gene3D" id="3.30.70.20">
    <property type="match status" value="1"/>
</dbReference>
<evidence type="ECO:0000313" key="17">
    <source>
        <dbReference type="EMBL" id="MFA9461651.1"/>
    </source>
</evidence>
<evidence type="ECO:0000256" key="7">
    <source>
        <dbReference type="ARBA" id="ARBA00022967"/>
    </source>
</evidence>
<evidence type="ECO:0000256" key="11">
    <source>
        <dbReference type="ARBA" id="ARBA00026021"/>
    </source>
</evidence>
<dbReference type="SMART" id="SM00929">
    <property type="entry name" value="NADH-G_4Fe-4S_3"/>
    <property type="match status" value="1"/>
</dbReference>
<evidence type="ECO:0000256" key="2">
    <source>
        <dbReference type="ARBA" id="ARBA00005404"/>
    </source>
</evidence>
<evidence type="ECO:0000256" key="8">
    <source>
        <dbReference type="ARBA" id="ARBA00023004"/>
    </source>
</evidence>
<proteinExistence type="inferred from homology"/>
<dbReference type="PROSITE" id="PS00642">
    <property type="entry name" value="COMPLEX1_75K_2"/>
    <property type="match status" value="1"/>
</dbReference>
<feature type="domain" description="2Fe-2S ferredoxin-type" evidence="14">
    <location>
        <begin position="1"/>
        <end position="78"/>
    </location>
</feature>
<comment type="cofactor">
    <cofactor evidence="13">
        <name>[2Fe-2S] cluster</name>
        <dbReference type="ChEBI" id="CHEBI:190135"/>
    </cofactor>
    <text evidence="13">Binds 1 [2Fe-2S] cluster per subunit.</text>
</comment>
<dbReference type="EC" id="7.1.1.-" evidence="13"/>
<dbReference type="InterPro" id="IPR019574">
    <property type="entry name" value="NADH_UbQ_OxRdtase_Gsu_4Fe4S-bd"/>
</dbReference>
<evidence type="ECO:0000256" key="1">
    <source>
        <dbReference type="ARBA" id="ARBA00001966"/>
    </source>
</evidence>
<keyword evidence="3 13" id="KW-0004">4Fe-4S</keyword>
<dbReference type="Pfam" id="PF22117">
    <property type="entry name" value="Fer4_Nqo3"/>
    <property type="match status" value="1"/>
</dbReference>
<dbReference type="InterPro" id="IPR001041">
    <property type="entry name" value="2Fe-2S_ferredoxin-type"/>
</dbReference>
<comment type="subunit">
    <text evidence="11">Composed of 13 different subunits. Subunits NuoCD, E, F, and G constitute the peripheral sector of the complex.</text>
</comment>
<evidence type="ECO:0000256" key="13">
    <source>
        <dbReference type="RuleBase" id="RU003525"/>
    </source>
</evidence>
<keyword evidence="10 13" id="KW-0520">NAD</keyword>
<dbReference type="PROSITE" id="PS51085">
    <property type="entry name" value="2FE2S_FER_2"/>
    <property type="match status" value="1"/>
</dbReference>
<comment type="cofactor">
    <cofactor evidence="1 13">
        <name>[4Fe-4S] cluster</name>
        <dbReference type="ChEBI" id="CHEBI:49883"/>
    </cofactor>
</comment>
<evidence type="ECO:0000256" key="6">
    <source>
        <dbReference type="ARBA" id="ARBA00022723"/>
    </source>
</evidence>
<protein>
    <recommendedName>
        <fullName evidence="13">NADH-quinone oxidoreductase</fullName>
        <ecNumber evidence="13">7.1.1.-</ecNumber>
    </recommendedName>
</protein>
<evidence type="ECO:0000259" key="14">
    <source>
        <dbReference type="PROSITE" id="PS51085"/>
    </source>
</evidence>
<keyword evidence="9 13" id="KW-0411">Iron-sulfur</keyword>
<dbReference type="Gene3D" id="3.10.20.740">
    <property type="match status" value="1"/>
</dbReference>
<dbReference type="InterPro" id="IPR009010">
    <property type="entry name" value="Asp_de-COase-like_dom_sf"/>
</dbReference>
<dbReference type="SUPFAM" id="SSF54862">
    <property type="entry name" value="4Fe-4S ferredoxins"/>
    <property type="match status" value="1"/>
</dbReference>
<keyword evidence="4 13" id="KW-0001">2Fe-2S</keyword>
<dbReference type="Pfam" id="PF13510">
    <property type="entry name" value="Fer2_4"/>
    <property type="match status" value="1"/>
</dbReference>
<comment type="function">
    <text evidence="13">NDH-1 shuttles electrons from NADH, via FMN and iron-sulfur (Fe-S) centers, to quinones in the respiratory chain. Couples the redox reaction to proton translocation (for every two electrons transferred, four hydrogen ions are translocated across the cytoplasmic membrane), and thus conserves the redox energy in a proton gradient.</text>
</comment>
<dbReference type="PROSITE" id="PS51839">
    <property type="entry name" value="4FE4S_HC3"/>
    <property type="match status" value="1"/>
</dbReference>
<dbReference type="PROSITE" id="PS00641">
    <property type="entry name" value="COMPLEX1_75K_1"/>
    <property type="match status" value="1"/>
</dbReference>
<dbReference type="SUPFAM" id="SSF53706">
    <property type="entry name" value="Formate dehydrogenase/DMSO reductase, domains 1-3"/>
    <property type="match status" value="1"/>
</dbReference>
<dbReference type="Gene3D" id="2.20.25.90">
    <property type="entry name" value="ADC-like domains"/>
    <property type="match status" value="1"/>
</dbReference>
<evidence type="ECO:0000259" key="15">
    <source>
        <dbReference type="PROSITE" id="PS51669"/>
    </source>
</evidence>
<evidence type="ECO:0000259" key="16">
    <source>
        <dbReference type="PROSITE" id="PS51839"/>
    </source>
</evidence>
<reference evidence="17 18" key="1">
    <citation type="submission" date="2024-08" db="EMBL/GenBank/DDBJ databases">
        <title>Whole-genome sequencing of halo(alkali)philic microorganisms from hypersaline lakes.</title>
        <authorList>
            <person name="Sorokin D.Y."/>
            <person name="Merkel A.Y."/>
            <person name="Messina E."/>
            <person name="Yakimov M."/>
        </authorList>
    </citation>
    <scope>NUCLEOTIDE SEQUENCE [LARGE SCALE GENOMIC DNA]</scope>
    <source>
        <strain evidence="17 18">Cl-TMA</strain>
    </source>
</reference>
<keyword evidence="6 13" id="KW-0479">Metal-binding</keyword>
<dbReference type="RefSeq" id="WP_373656434.1">
    <property type="nucleotide sequence ID" value="NZ_JBGUAW010000008.1"/>
</dbReference>
<dbReference type="InterPro" id="IPR036010">
    <property type="entry name" value="2Fe-2S_ferredoxin-like_sf"/>
</dbReference>
<dbReference type="InterPro" id="IPR006963">
    <property type="entry name" value="Mopterin_OxRdtase_4Fe-4S_dom"/>
</dbReference>
<dbReference type="InterPro" id="IPR000283">
    <property type="entry name" value="NADH_UbQ_OxRdtase_75kDa_su_CS"/>
</dbReference>
<keyword evidence="7 13" id="KW-1278">Translocase</keyword>
<dbReference type="PROSITE" id="PS00643">
    <property type="entry name" value="COMPLEX1_75K_3"/>
    <property type="match status" value="1"/>
</dbReference>
<keyword evidence="18" id="KW-1185">Reference proteome</keyword>